<dbReference type="InterPro" id="IPR043128">
    <property type="entry name" value="Rev_trsase/Diguanyl_cyclase"/>
</dbReference>
<comment type="caution">
    <text evidence="6">The sequence shown here is derived from an EMBL/GenBank/DDBJ whole genome shotgun (WGS) entry which is preliminary data.</text>
</comment>
<dbReference type="SUPFAM" id="SSF100879">
    <property type="entry name" value="Lesion bypass DNA polymerase (Y-family), little finger domain"/>
    <property type="match status" value="1"/>
</dbReference>
<proteinExistence type="inferred from homology"/>
<sequence length="361" mass="37203">MTRAAAAASDAVPASGAVPAPEAVPASGAAAARVLHLRFHPPVGAPALGEDVYAGLLALLGEVTPVVQALPPDAALADVRGSLRYFGRTAAELAALIRVRALARHGTDCTVGVAANPLLARMAGRGGPPGAVRVLPEEPEAVAAFLAGQPAEALDGVGSATAELLARYGLDTVGRIADAPLGTLQRLLGAAAGRRLRERARGVDPAPVTPNAPARSVGAERRFDRDELDPARQRRALLSLTDELGARLRGDRLAARSLTLVVRYADRSTTTRTRALPEATAHTAALTDAAYRMHAALGLQRARVRAVSLRAEGLIGAELAAHQLALDPADERARRLEEVTDRARALFGPTAAGPAGLLGVA</sequence>
<evidence type="ECO:0000256" key="2">
    <source>
        <dbReference type="ARBA" id="ARBA00022763"/>
    </source>
</evidence>
<dbReference type="Gene3D" id="1.10.150.20">
    <property type="entry name" value="5' to 3' exonuclease, C-terminal subdomain"/>
    <property type="match status" value="1"/>
</dbReference>
<dbReference type="Gene3D" id="3.30.70.270">
    <property type="match status" value="1"/>
</dbReference>
<dbReference type="Gene3D" id="3.30.1490.100">
    <property type="entry name" value="DNA polymerase, Y-family, little finger domain"/>
    <property type="match status" value="1"/>
</dbReference>
<accession>A0ABS7QNU2</accession>
<dbReference type="Pfam" id="PF11799">
    <property type="entry name" value="IMS_C"/>
    <property type="match status" value="1"/>
</dbReference>
<dbReference type="PROSITE" id="PS50173">
    <property type="entry name" value="UMUC"/>
    <property type="match status" value="1"/>
</dbReference>
<dbReference type="InterPro" id="IPR050356">
    <property type="entry name" value="SulA_CellDiv_inhibitor"/>
</dbReference>
<feature type="region of interest" description="Disordered" evidence="4">
    <location>
        <begin position="199"/>
        <end position="226"/>
    </location>
</feature>
<evidence type="ECO:0000313" key="6">
    <source>
        <dbReference type="EMBL" id="MBY8884613.1"/>
    </source>
</evidence>
<dbReference type="Pfam" id="PF00817">
    <property type="entry name" value="IMS"/>
    <property type="match status" value="1"/>
</dbReference>
<dbReference type="Proteomes" id="UP001198565">
    <property type="component" value="Unassembled WGS sequence"/>
</dbReference>
<feature type="domain" description="UmuC" evidence="5">
    <location>
        <begin position="56"/>
        <end position="158"/>
    </location>
</feature>
<dbReference type="EMBL" id="JAINVZ010000003">
    <property type="protein sequence ID" value="MBY8884613.1"/>
    <property type="molecule type" value="Genomic_DNA"/>
</dbReference>
<dbReference type="InterPro" id="IPR043502">
    <property type="entry name" value="DNA/RNA_pol_sf"/>
</dbReference>
<keyword evidence="7" id="KW-1185">Reference proteome</keyword>
<keyword evidence="2" id="KW-0227">DNA damage</keyword>
<dbReference type="PANTHER" id="PTHR35369">
    <property type="entry name" value="BLR3025 PROTEIN-RELATED"/>
    <property type="match status" value="1"/>
</dbReference>
<evidence type="ECO:0000256" key="1">
    <source>
        <dbReference type="ARBA" id="ARBA00010945"/>
    </source>
</evidence>
<reference evidence="6 7" key="1">
    <citation type="submission" date="2021-08" db="EMBL/GenBank/DDBJ databases">
        <title>Streptomyces sp. PTM05 isolated from lichen.</title>
        <authorList>
            <person name="Somphong A."/>
            <person name="Phongsopitanun W."/>
            <person name="Tanasupawat S."/>
        </authorList>
    </citation>
    <scope>NUCLEOTIDE SEQUENCE [LARGE SCALE GENOMIC DNA]</scope>
    <source>
        <strain evidence="6 7">Ptm05</strain>
    </source>
</reference>
<dbReference type="Pfam" id="PF21999">
    <property type="entry name" value="IMS_HHH_1"/>
    <property type="match status" value="1"/>
</dbReference>
<comment type="similarity">
    <text evidence="1">Belongs to the DNA polymerase type-Y family.</text>
</comment>
<organism evidence="6 7">
    <name type="scientific">Streptantibioticus parmotrematis</name>
    <dbReference type="NCBI Taxonomy" id="2873249"/>
    <lineage>
        <taxon>Bacteria</taxon>
        <taxon>Bacillati</taxon>
        <taxon>Actinomycetota</taxon>
        <taxon>Actinomycetes</taxon>
        <taxon>Kitasatosporales</taxon>
        <taxon>Streptomycetaceae</taxon>
        <taxon>Streptantibioticus</taxon>
    </lineage>
</organism>
<dbReference type="InterPro" id="IPR036775">
    <property type="entry name" value="DNA_pol_Y-fam_lit_finger_sf"/>
</dbReference>
<protein>
    <recommendedName>
        <fullName evidence="5">UmuC domain-containing protein</fullName>
    </recommendedName>
</protein>
<evidence type="ECO:0000259" key="5">
    <source>
        <dbReference type="PROSITE" id="PS50173"/>
    </source>
</evidence>
<comment type="function">
    <text evidence="3">Poorly processive, error-prone DNA polymerase involved in untargeted mutagenesis. Copies undamaged DNA at stalled replication forks, which arise in vivo from mismatched or misaligned primer ends. These misaligned primers can be extended by PolIV. Exhibits no 3'-5' exonuclease (proofreading) activity. May be involved in translesional synthesis, in conjunction with the beta clamp from PolIII.</text>
</comment>
<dbReference type="InterPro" id="IPR001126">
    <property type="entry name" value="UmuC"/>
</dbReference>
<evidence type="ECO:0000313" key="7">
    <source>
        <dbReference type="Proteomes" id="UP001198565"/>
    </source>
</evidence>
<dbReference type="InterPro" id="IPR053848">
    <property type="entry name" value="IMS_HHH_1"/>
</dbReference>
<name>A0ABS7QNU2_9ACTN</name>
<evidence type="ECO:0000256" key="4">
    <source>
        <dbReference type="SAM" id="MobiDB-lite"/>
    </source>
</evidence>
<dbReference type="PANTHER" id="PTHR35369:SF2">
    <property type="entry name" value="BLR3025 PROTEIN"/>
    <property type="match status" value="1"/>
</dbReference>
<dbReference type="InterPro" id="IPR017961">
    <property type="entry name" value="DNA_pol_Y-fam_little_finger"/>
</dbReference>
<dbReference type="SUPFAM" id="SSF56672">
    <property type="entry name" value="DNA/RNA polymerases"/>
    <property type="match status" value="1"/>
</dbReference>
<evidence type="ECO:0000256" key="3">
    <source>
        <dbReference type="ARBA" id="ARBA00025589"/>
    </source>
</evidence>
<gene>
    <name evidence="6" type="ORF">K7472_07110</name>
</gene>
<dbReference type="RefSeq" id="WP_222975143.1">
    <property type="nucleotide sequence ID" value="NZ_JAINVZ010000003.1"/>
</dbReference>